<evidence type="ECO:0000256" key="4">
    <source>
        <dbReference type="ARBA" id="ARBA00023136"/>
    </source>
</evidence>
<evidence type="ECO:0000256" key="3">
    <source>
        <dbReference type="ARBA" id="ARBA00022989"/>
    </source>
</evidence>
<dbReference type="PROSITE" id="PS50262">
    <property type="entry name" value="G_PROTEIN_RECEP_F1_2"/>
    <property type="match status" value="1"/>
</dbReference>
<feature type="transmembrane region" description="Helical" evidence="5">
    <location>
        <begin position="56"/>
        <end position="77"/>
    </location>
</feature>
<dbReference type="InterPro" id="IPR052954">
    <property type="entry name" value="GPCR-Ligand_Int"/>
</dbReference>
<proteinExistence type="predicted"/>
<dbReference type="OrthoDB" id="10011262at2759"/>
<dbReference type="InterPro" id="IPR017452">
    <property type="entry name" value="GPCR_Rhodpsn_7TM"/>
</dbReference>
<feature type="domain" description="G-protein coupled receptors family 1 profile" evidence="6">
    <location>
        <begin position="1"/>
        <end position="129"/>
    </location>
</feature>
<evidence type="ECO:0000313" key="8">
    <source>
        <dbReference type="Proteomes" id="UP000466442"/>
    </source>
</evidence>
<gene>
    <name evidence="7" type="ORF">GE061_018455</name>
</gene>
<dbReference type="PANTHER" id="PTHR46641">
    <property type="entry name" value="FMRFAMIDE RECEPTOR-RELATED"/>
    <property type="match status" value="1"/>
</dbReference>
<accession>A0A8S9XI04</accession>
<name>A0A8S9XI04_APOLU</name>
<protein>
    <recommendedName>
        <fullName evidence="6">G-protein coupled receptors family 1 profile domain-containing protein</fullName>
    </recommendedName>
</protein>
<dbReference type="Gene3D" id="1.20.1070.10">
    <property type="entry name" value="Rhodopsin 7-helix transmembrane proteins"/>
    <property type="match status" value="1"/>
</dbReference>
<evidence type="ECO:0000256" key="2">
    <source>
        <dbReference type="ARBA" id="ARBA00022692"/>
    </source>
</evidence>
<dbReference type="AlphaFoldDB" id="A0A8S9XI04"/>
<reference evidence="7" key="1">
    <citation type="journal article" date="2021" name="Mol. Ecol. Resour.">
        <title>Apolygus lucorum genome provides insights into omnivorousness and mesophyll feeding.</title>
        <authorList>
            <person name="Liu Y."/>
            <person name="Liu H."/>
            <person name="Wang H."/>
            <person name="Huang T."/>
            <person name="Liu B."/>
            <person name="Yang B."/>
            <person name="Yin L."/>
            <person name="Li B."/>
            <person name="Zhang Y."/>
            <person name="Zhang S."/>
            <person name="Jiang F."/>
            <person name="Zhang X."/>
            <person name="Ren Y."/>
            <person name="Wang B."/>
            <person name="Wang S."/>
            <person name="Lu Y."/>
            <person name="Wu K."/>
            <person name="Fan W."/>
            <person name="Wang G."/>
        </authorList>
    </citation>
    <scope>NUCLEOTIDE SEQUENCE</scope>
    <source>
        <strain evidence="7">12Hb</strain>
    </source>
</reference>
<keyword evidence="3 5" id="KW-1133">Transmembrane helix</keyword>
<evidence type="ECO:0000313" key="7">
    <source>
        <dbReference type="EMBL" id="KAF6207215.1"/>
    </source>
</evidence>
<evidence type="ECO:0000256" key="1">
    <source>
        <dbReference type="ARBA" id="ARBA00004370"/>
    </source>
</evidence>
<sequence>MALKTSAAITIISILYNLPRFWISRGYPGVVQVGIYYSTVYHSNFFRFYETWLDFFIIYAIPLAVITICNTSICIKLKVFSSRRKRMASHQDLSAHQERDNRLTRMLIYVVIEFLICSFIHLTQIIHDE</sequence>
<comment type="subcellular location">
    <subcellularLocation>
        <location evidence="1">Membrane</location>
    </subcellularLocation>
</comment>
<comment type="caution">
    <text evidence="7">The sequence shown here is derived from an EMBL/GenBank/DDBJ whole genome shotgun (WGS) entry which is preliminary data.</text>
</comment>
<dbReference type="Proteomes" id="UP000466442">
    <property type="component" value="Unassembled WGS sequence"/>
</dbReference>
<dbReference type="PANTHER" id="PTHR46641:SF2">
    <property type="entry name" value="FMRFAMIDE RECEPTOR"/>
    <property type="match status" value="1"/>
</dbReference>
<keyword evidence="4 5" id="KW-0472">Membrane</keyword>
<organism evidence="7 8">
    <name type="scientific">Apolygus lucorum</name>
    <name type="common">Small green plant bug</name>
    <name type="synonym">Lygocoris lucorum</name>
    <dbReference type="NCBI Taxonomy" id="248454"/>
    <lineage>
        <taxon>Eukaryota</taxon>
        <taxon>Metazoa</taxon>
        <taxon>Ecdysozoa</taxon>
        <taxon>Arthropoda</taxon>
        <taxon>Hexapoda</taxon>
        <taxon>Insecta</taxon>
        <taxon>Pterygota</taxon>
        <taxon>Neoptera</taxon>
        <taxon>Paraneoptera</taxon>
        <taxon>Hemiptera</taxon>
        <taxon>Heteroptera</taxon>
        <taxon>Panheteroptera</taxon>
        <taxon>Cimicomorpha</taxon>
        <taxon>Miridae</taxon>
        <taxon>Mirini</taxon>
        <taxon>Apolygus</taxon>
    </lineage>
</organism>
<keyword evidence="2 5" id="KW-0812">Transmembrane</keyword>
<dbReference type="EMBL" id="WIXP02000008">
    <property type="protein sequence ID" value="KAF6207215.1"/>
    <property type="molecule type" value="Genomic_DNA"/>
</dbReference>
<dbReference type="GO" id="GO:0016020">
    <property type="term" value="C:membrane"/>
    <property type="evidence" value="ECO:0007669"/>
    <property type="project" value="UniProtKB-SubCell"/>
</dbReference>
<keyword evidence="8" id="KW-1185">Reference proteome</keyword>
<evidence type="ECO:0000259" key="6">
    <source>
        <dbReference type="PROSITE" id="PS50262"/>
    </source>
</evidence>
<dbReference type="SUPFAM" id="SSF81321">
    <property type="entry name" value="Family A G protein-coupled receptor-like"/>
    <property type="match status" value="1"/>
</dbReference>
<evidence type="ECO:0000256" key="5">
    <source>
        <dbReference type="SAM" id="Phobius"/>
    </source>
</evidence>
<feature type="transmembrane region" description="Helical" evidence="5">
    <location>
        <begin position="106"/>
        <end position="126"/>
    </location>
</feature>